<dbReference type="Pfam" id="PF00501">
    <property type="entry name" value="AMP-binding"/>
    <property type="match status" value="1"/>
</dbReference>
<organism evidence="5 6">
    <name type="scientific">Gordonia alkanivorans NBRC 16433</name>
    <dbReference type="NCBI Taxonomy" id="1027371"/>
    <lineage>
        <taxon>Bacteria</taxon>
        <taxon>Bacillati</taxon>
        <taxon>Actinomycetota</taxon>
        <taxon>Actinomycetes</taxon>
        <taxon>Mycobacteriales</taxon>
        <taxon>Gordoniaceae</taxon>
        <taxon>Gordonia</taxon>
    </lineage>
</organism>
<protein>
    <submittedName>
        <fullName evidence="5">Putative fatty-acid--CoA ligase</fullName>
    </submittedName>
</protein>
<dbReference type="PANTHER" id="PTHR43767">
    <property type="entry name" value="LONG-CHAIN-FATTY-ACID--COA LIGASE"/>
    <property type="match status" value="1"/>
</dbReference>
<evidence type="ECO:0000256" key="1">
    <source>
        <dbReference type="ARBA" id="ARBA00006432"/>
    </source>
</evidence>
<gene>
    <name evidence="5" type="ORF">GOALK_079_00190</name>
</gene>
<comment type="caution">
    <text evidence="5">The sequence shown here is derived from an EMBL/GenBank/DDBJ whole genome shotgun (WGS) entry which is preliminary data.</text>
</comment>
<dbReference type="Pfam" id="PF13193">
    <property type="entry name" value="AMP-binding_C"/>
    <property type="match status" value="1"/>
</dbReference>
<dbReference type="InterPro" id="IPR042099">
    <property type="entry name" value="ANL_N_sf"/>
</dbReference>
<dbReference type="AlphaFoldDB" id="F9VY21"/>
<keyword evidence="2 5" id="KW-0436">Ligase</keyword>
<dbReference type="PROSITE" id="PS00455">
    <property type="entry name" value="AMP_BINDING"/>
    <property type="match status" value="1"/>
</dbReference>
<name>F9VY21_9ACTN</name>
<accession>F9VY21</accession>
<reference evidence="5 6" key="1">
    <citation type="submission" date="2011-05" db="EMBL/GenBank/DDBJ databases">
        <title>Whole genome shotgun sequence of Gordonia alkanivorans NBRC 16433.</title>
        <authorList>
            <person name="Hosoyama A."/>
            <person name="Nakamura S."/>
            <person name="Takarada H."/>
            <person name="Tsuchikane K."/>
            <person name="Yamazaki S."/>
            <person name="Fujita N."/>
        </authorList>
    </citation>
    <scope>NUCLEOTIDE SEQUENCE [LARGE SCALE GENOMIC DNA]</scope>
    <source>
        <strain evidence="5 6">NBRC 16433</strain>
    </source>
</reference>
<dbReference type="GO" id="GO:0016878">
    <property type="term" value="F:acid-thiol ligase activity"/>
    <property type="evidence" value="ECO:0007669"/>
    <property type="project" value="UniProtKB-ARBA"/>
</dbReference>
<dbReference type="InterPro" id="IPR045851">
    <property type="entry name" value="AMP-bd_C_sf"/>
</dbReference>
<dbReference type="InterPro" id="IPR025110">
    <property type="entry name" value="AMP-bd_C"/>
</dbReference>
<sequence>MDMVSVTGAVGTAVEQVQDAVGAFKVLKRSGLLDPTRPKELLTTVKRAKIIGPCASVVAQGADEYPEAGAVADERGELTYGELNANANALANHLLSSGVERGSVIGVIARDHRGLLTTMSAAGKAGVRLAMMNTGFGKTQFVEVAEREKIVAMLYDEEFSDLADALPPETLRIVTWVDGERPVPEGVRTLDDIVAGGDTSTPAEPDEWAGLVILTSGTTGLPKGAQRSKLSPFSSALLLDRIPFPQRGTMVIVSPIFHSTGFALWGVGAALGNKAVVMRRFDPEKTLAALAEHKAEVLVAVPTMLHRMVALGPDVIKKYDTSALRIIVIAGSALSPTLSEAVQDTFGDVLYNLYGSTEVAVASVAQPEELRLAPGTVGRPPVTSRLALFDDEGRRISGTNVRGRLFVRNGAPFEGYTDGRNKEVIDGFMSTGDMARFDEHGLLHIDGRDDDMIVSGGENVYPLEVENLLGEHPDIDDVAVIGVDDDEFGKRLRAFIVAAPHANPSPEDVKAHVKAHLARYKVPRDVVFVDELPRNPTGKLVRRQLPTGPL</sequence>
<dbReference type="Proteomes" id="UP000003558">
    <property type="component" value="Unassembled WGS sequence"/>
</dbReference>
<evidence type="ECO:0000313" key="5">
    <source>
        <dbReference type="EMBL" id="GAA13510.1"/>
    </source>
</evidence>
<dbReference type="CDD" id="cd04433">
    <property type="entry name" value="AFD_class_I"/>
    <property type="match status" value="1"/>
</dbReference>
<dbReference type="EMBL" id="BACI01000079">
    <property type="protein sequence ID" value="GAA13510.1"/>
    <property type="molecule type" value="Genomic_DNA"/>
</dbReference>
<dbReference type="InterPro" id="IPR050237">
    <property type="entry name" value="ATP-dep_AMP-bd_enzyme"/>
</dbReference>
<dbReference type="eggNOG" id="COG0318">
    <property type="taxonomic scope" value="Bacteria"/>
</dbReference>
<dbReference type="STRING" id="1027371.GOALK_079_00190"/>
<evidence type="ECO:0000256" key="2">
    <source>
        <dbReference type="ARBA" id="ARBA00022598"/>
    </source>
</evidence>
<evidence type="ECO:0000313" key="6">
    <source>
        <dbReference type="Proteomes" id="UP000003558"/>
    </source>
</evidence>
<proteinExistence type="inferred from homology"/>
<comment type="similarity">
    <text evidence="1">Belongs to the ATP-dependent AMP-binding enzyme family.</text>
</comment>
<dbReference type="Gene3D" id="3.30.300.30">
    <property type="match status" value="1"/>
</dbReference>
<dbReference type="SUPFAM" id="SSF56801">
    <property type="entry name" value="Acetyl-CoA synthetase-like"/>
    <property type="match status" value="1"/>
</dbReference>
<dbReference type="PANTHER" id="PTHR43767:SF1">
    <property type="entry name" value="NONRIBOSOMAL PEPTIDE SYNTHASE PES1 (EUROFUNG)-RELATED"/>
    <property type="match status" value="1"/>
</dbReference>
<feature type="domain" description="AMP-binding enzyme C-terminal" evidence="4">
    <location>
        <begin position="464"/>
        <end position="539"/>
    </location>
</feature>
<evidence type="ECO:0000259" key="3">
    <source>
        <dbReference type="Pfam" id="PF00501"/>
    </source>
</evidence>
<dbReference type="Gene3D" id="3.40.50.12780">
    <property type="entry name" value="N-terminal domain of ligase-like"/>
    <property type="match status" value="1"/>
</dbReference>
<dbReference type="InterPro" id="IPR020845">
    <property type="entry name" value="AMP-binding_CS"/>
</dbReference>
<dbReference type="InterPro" id="IPR000873">
    <property type="entry name" value="AMP-dep_synth/lig_dom"/>
</dbReference>
<evidence type="ECO:0000259" key="4">
    <source>
        <dbReference type="Pfam" id="PF13193"/>
    </source>
</evidence>
<dbReference type="FunFam" id="3.30.300.30:FF:000008">
    <property type="entry name" value="2,3-dihydroxybenzoate-AMP ligase"/>
    <property type="match status" value="1"/>
</dbReference>
<feature type="domain" description="AMP-dependent synthetase/ligase" evidence="3">
    <location>
        <begin position="61"/>
        <end position="416"/>
    </location>
</feature>